<proteinExistence type="predicted"/>
<dbReference type="EMBL" id="LZHX01000032">
    <property type="protein sequence ID" value="OBF24922.1"/>
    <property type="molecule type" value="Genomic_DNA"/>
</dbReference>
<organism evidence="2 3">
    <name type="scientific">Mycolicibacterium conceptionense</name>
    <dbReference type="NCBI Taxonomy" id="451644"/>
    <lineage>
        <taxon>Bacteria</taxon>
        <taxon>Bacillati</taxon>
        <taxon>Actinomycetota</taxon>
        <taxon>Actinomycetes</taxon>
        <taxon>Mycobacteriales</taxon>
        <taxon>Mycobacteriaceae</taxon>
        <taxon>Mycolicibacterium</taxon>
    </lineage>
</organism>
<protein>
    <recommendedName>
        <fullName evidence="1">N-acetyltransferase domain-containing protein</fullName>
    </recommendedName>
</protein>
<evidence type="ECO:0000313" key="2">
    <source>
        <dbReference type="EMBL" id="OBF24922.1"/>
    </source>
</evidence>
<accession>A0A1A1Y0P9</accession>
<feature type="domain" description="N-acetyltransferase" evidence="1">
    <location>
        <begin position="18"/>
        <end position="170"/>
    </location>
</feature>
<dbReference type="Proteomes" id="UP000093779">
    <property type="component" value="Unassembled WGS sequence"/>
</dbReference>
<evidence type="ECO:0000259" key="1">
    <source>
        <dbReference type="PROSITE" id="PS51186"/>
    </source>
</evidence>
<dbReference type="InterPro" id="IPR016181">
    <property type="entry name" value="Acyl_CoA_acyltransferase"/>
</dbReference>
<dbReference type="SUPFAM" id="SSF55729">
    <property type="entry name" value="Acyl-CoA N-acyltransferases (Nat)"/>
    <property type="match status" value="1"/>
</dbReference>
<dbReference type="InterPro" id="IPR000182">
    <property type="entry name" value="GNAT_dom"/>
</dbReference>
<dbReference type="PROSITE" id="PS51186">
    <property type="entry name" value="GNAT"/>
    <property type="match status" value="1"/>
</dbReference>
<reference evidence="2 3" key="1">
    <citation type="submission" date="2016-06" db="EMBL/GenBank/DDBJ databases">
        <authorList>
            <person name="Kjaerup R.B."/>
            <person name="Dalgaard T.S."/>
            <person name="Juul-Madsen H.R."/>
        </authorList>
    </citation>
    <scope>NUCLEOTIDE SEQUENCE [LARGE SCALE GENOMIC DNA]</scope>
    <source>
        <strain evidence="2 3">ACS1953</strain>
    </source>
</reference>
<evidence type="ECO:0000313" key="3">
    <source>
        <dbReference type="Proteomes" id="UP000093779"/>
    </source>
</evidence>
<gene>
    <name evidence="2" type="ORF">A5726_08170</name>
</gene>
<dbReference type="Pfam" id="PF13508">
    <property type="entry name" value="Acetyltransf_7"/>
    <property type="match status" value="1"/>
</dbReference>
<sequence length="170" mass="18089">MRAAGNFCHNLPMAQSRVRLRSATADDHAFVVEMARHACIIEDWPLPDPGDGEVLELLPPVGIVPILAEDHSAIAIGAVWTYHSNPPLRTDAAGSPLPELCIAVAPGSRGAGIGGLLLDALFAELSPHAEAMCTNVHVRNPAKHLYERKGFRVVGQGNGPLGIAMIKDLR</sequence>
<dbReference type="Gene3D" id="3.40.630.30">
    <property type="match status" value="1"/>
</dbReference>
<name>A0A1A1Y0P9_9MYCO</name>
<comment type="caution">
    <text evidence="2">The sequence shown here is derived from an EMBL/GenBank/DDBJ whole genome shotgun (WGS) entry which is preliminary data.</text>
</comment>
<dbReference type="AlphaFoldDB" id="A0A1A1Y0P9"/>
<dbReference type="GO" id="GO:0016747">
    <property type="term" value="F:acyltransferase activity, transferring groups other than amino-acyl groups"/>
    <property type="evidence" value="ECO:0007669"/>
    <property type="project" value="InterPro"/>
</dbReference>